<comment type="subcellular location">
    <subcellularLocation>
        <location evidence="1">Cell membrane</location>
        <topology evidence="1">Multi-pass membrane protein</topology>
    </subcellularLocation>
</comment>
<protein>
    <submittedName>
        <fullName evidence="7">Putative MFS family arabinose efflux permease</fullName>
    </submittedName>
</protein>
<evidence type="ECO:0000256" key="3">
    <source>
        <dbReference type="ARBA" id="ARBA00022989"/>
    </source>
</evidence>
<dbReference type="Proteomes" id="UP000292507">
    <property type="component" value="Unassembled WGS sequence"/>
</dbReference>
<dbReference type="AlphaFoldDB" id="A0A4V6MFJ4"/>
<dbReference type="InterPro" id="IPR011701">
    <property type="entry name" value="MFS"/>
</dbReference>
<dbReference type="GO" id="GO:0005886">
    <property type="term" value="C:plasma membrane"/>
    <property type="evidence" value="ECO:0007669"/>
    <property type="project" value="UniProtKB-SubCell"/>
</dbReference>
<keyword evidence="3 5" id="KW-1133">Transmembrane helix</keyword>
<feature type="transmembrane region" description="Helical" evidence="5">
    <location>
        <begin position="277"/>
        <end position="299"/>
    </location>
</feature>
<dbReference type="EMBL" id="SHKV01000001">
    <property type="protein sequence ID" value="RZU30846.1"/>
    <property type="molecule type" value="Genomic_DNA"/>
</dbReference>
<organism evidence="7 8">
    <name type="scientific">Blastococcus saxobsidens</name>
    <dbReference type="NCBI Taxonomy" id="138336"/>
    <lineage>
        <taxon>Bacteria</taxon>
        <taxon>Bacillati</taxon>
        <taxon>Actinomycetota</taxon>
        <taxon>Actinomycetes</taxon>
        <taxon>Geodermatophilales</taxon>
        <taxon>Geodermatophilaceae</taxon>
        <taxon>Blastococcus</taxon>
    </lineage>
</organism>
<dbReference type="PANTHER" id="PTHR23527:SF1">
    <property type="entry name" value="BLL3282 PROTEIN"/>
    <property type="match status" value="1"/>
</dbReference>
<comment type="caution">
    <text evidence="7">The sequence shown here is derived from an EMBL/GenBank/DDBJ whole genome shotgun (WGS) entry which is preliminary data.</text>
</comment>
<feature type="transmembrane region" description="Helical" evidence="5">
    <location>
        <begin position="146"/>
        <end position="166"/>
    </location>
</feature>
<keyword evidence="4 5" id="KW-0472">Membrane</keyword>
<dbReference type="GO" id="GO:0022857">
    <property type="term" value="F:transmembrane transporter activity"/>
    <property type="evidence" value="ECO:0007669"/>
    <property type="project" value="InterPro"/>
</dbReference>
<evidence type="ECO:0000256" key="2">
    <source>
        <dbReference type="ARBA" id="ARBA00022692"/>
    </source>
</evidence>
<evidence type="ECO:0000256" key="4">
    <source>
        <dbReference type="ARBA" id="ARBA00023136"/>
    </source>
</evidence>
<feature type="transmembrane region" description="Helical" evidence="5">
    <location>
        <begin position="244"/>
        <end position="265"/>
    </location>
</feature>
<feature type="transmembrane region" description="Helical" evidence="5">
    <location>
        <begin position="172"/>
        <end position="191"/>
    </location>
</feature>
<dbReference type="InterPro" id="IPR052952">
    <property type="entry name" value="MFS-Transporter"/>
</dbReference>
<reference evidence="7 8" key="1">
    <citation type="submission" date="2019-02" db="EMBL/GenBank/DDBJ databases">
        <title>Sequencing the genomes of 1000 actinobacteria strains.</title>
        <authorList>
            <person name="Klenk H.-P."/>
        </authorList>
    </citation>
    <scope>NUCLEOTIDE SEQUENCE [LARGE SCALE GENOMIC DNA]</scope>
    <source>
        <strain evidence="7 8">DSM 44509</strain>
    </source>
</reference>
<dbReference type="PROSITE" id="PS50850">
    <property type="entry name" value="MFS"/>
    <property type="match status" value="1"/>
</dbReference>
<evidence type="ECO:0000313" key="8">
    <source>
        <dbReference type="Proteomes" id="UP000292507"/>
    </source>
</evidence>
<dbReference type="InterPro" id="IPR036259">
    <property type="entry name" value="MFS_trans_sf"/>
</dbReference>
<keyword evidence="2 5" id="KW-0812">Transmembrane</keyword>
<feature type="transmembrane region" description="Helical" evidence="5">
    <location>
        <begin position="47"/>
        <end position="67"/>
    </location>
</feature>
<feature type="transmembrane region" description="Helical" evidence="5">
    <location>
        <begin position="12"/>
        <end position="35"/>
    </location>
</feature>
<feature type="domain" description="Major facilitator superfamily (MFS) profile" evidence="6">
    <location>
        <begin position="14"/>
        <end position="393"/>
    </location>
</feature>
<proteinExistence type="predicted"/>
<dbReference type="InterPro" id="IPR020846">
    <property type="entry name" value="MFS_dom"/>
</dbReference>
<feature type="transmembrane region" description="Helical" evidence="5">
    <location>
        <begin position="305"/>
        <end position="330"/>
    </location>
</feature>
<dbReference type="SUPFAM" id="SSF103473">
    <property type="entry name" value="MFS general substrate transporter"/>
    <property type="match status" value="1"/>
</dbReference>
<accession>A0A4V6MFJ4</accession>
<evidence type="ECO:0000256" key="1">
    <source>
        <dbReference type="ARBA" id="ARBA00004651"/>
    </source>
</evidence>
<feature type="transmembrane region" description="Helical" evidence="5">
    <location>
        <begin position="211"/>
        <end position="232"/>
    </location>
</feature>
<evidence type="ECO:0000259" key="6">
    <source>
        <dbReference type="PROSITE" id="PS50850"/>
    </source>
</evidence>
<gene>
    <name evidence="7" type="ORF">BKA19_0475</name>
</gene>
<evidence type="ECO:0000313" key="7">
    <source>
        <dbReference type="EMBL" id="RZU30846.1"/>
    </source>
</evidence>
<feature type="transmembrane region" description="Helical" evidence="5">
    <location>
        <begin position="103"/>
        <end position="126"/>
    </location>
</feature>
<dbReference type="PANTHER" id="PTHR23527">
    <property type="entry name" value="BLL3282 PROTEIN"/>
    <property type="match status" value="1"/>
</dbReference>
<feature type="transmembrane region" description="Helical" evidence="5">
    <location>
        <begin position="342"/>
        <end position="362"/>
    </location>
</feature>
<dbReference type="Gene3D" id="1.20.1250.20">
    <property type="entry name" value="MFS general substrate transporter like domains"/>
    <property type="match status" value="2"/>
</dbReference>
<sequence length="404" mass="41131">MRTGRAEPSPRVGLSVTLAVTMAVGPLPVFALSALSPLVTRELGLSVAEFGALSTLSFAVAAPSAWLLGRSVDRFPPRLVMVSLAVASGIALALTAYARSFGWLVAGVVLAGVAMAGTNPVTNRVVSSRVAADERGPIMGAKQSGVQLGQFLAGLTLPPIAVVLGWRAAVATAALLVLAGLALTYRFILAAPAAARAPGPTPPAAPRSPQIWGLLAYSFFSGAALQSTNAYLPLFGFERLSFSVASAGLLVAVMGGIGLVARMAWGRATGRSADPRRILTVMATCGAAAMAVLVAAAWWQVGWLLWVAAAVTGATVVASNVVVMMAVVRLSDQQSVGTASGLLSLGLYAGFAVGPISFGALVEETDYATGWAVTAALYAVAGAVIAASQRSRSPQRPRLHPSAS</sequence>
<evidence type="ECO:0000256" key="5">
    <source>
        <dbReference type="SAM" id="Phobius"/>
    </source>
</evidence>
<dbReference type="Pfam" id="PF07690">
    <property type="entry name" value="MFS_1"/>
    <property type="match status" value="1"/>
</dbReference>
<feature type="transmembrane region" description="Helical" evidence="5">
    <location>
        <begin position="79"/>
        <end position="97"/>
    </location>
</feature>
<name>A0A4V6MFJ4_9ACTN</name>
<keyword evidence="8" id="KW-1185">Reference proteome</keyword>
<feature type="transmembrane region" description="Helical" evidence="5">
    <location>
        <begin position="368"/>
        <end position="388"/>
    </location>
</feature>